<name>A0AAU9RJ90_THLAR</name>
<dbReference type="Pfam" id="PF14226">
    <property type="entry name" value="DIOX_N"/>
    <property type="match status" value="1"/>
</dbReference>
<keyword evidence="5" id="KW-1185">Reference proteome</keyword>
<dbReference type="PANTHER" id="PTHR47991">
    <property type="entry name" value="OXOGLUTARATE/IRON-DEPENDENT DIOXYGENASE"/>
    <property type="match status" value="1"/>
</dbReference>
<dbReference type="EMBL" id="CAJVSB020000138">
    <property type="protein sequence ID" value="CAH2041884.1"/>
    <property type="molecule type" value="Genomic_DNA"/>
</dbReference>
<sequence length="246" mass="27871">MTMALSLIKPTLEREERAVGKIRRWRKGLNAHRELSTYPQSVGGQGTNDRDEFSLFPFAFSLLRLIASRNEKSPRNRLTRINCLSLNGPKRIRKGASGTPVLSCQHSCFDKGMRIQRGRRGRRTLIEICESCRSWPRATPLVPPRYLRHSDQHNPIISNPSSPPEIPIIDLQSSISGNSMNSELGKLYCACQDWGFFQIINHGVSSEMVEKVKGEVEDLFYLPLQEKKYWQEPADAQGFGQLGSEA</sequence>
<protein>
    <recommendedName>
        <fullName evidence="3">Non-haem dioxygenase N-terminal domain-containing protein</fullName>
    </recommendedName>
</protein>
<proteinExistence type="predicted"/>
<dbReference type="AlphaFoldDB" id="A0AAU9RJ90"/>
<dbReference type="InterPro" id="IPR026992">
    <property type="entry name" value="DIOX_N"/>
</dbReference>
<evidence type="ECO:0000256" key="1">
    <source>
        <dbReference type="ARBA" id="ARBA00022723"/>
    </source>
</evidence>
<gene>
    <name evidence="4" type="ORF">TAV2_LOCUS4580</name>
</gene>
<dbReference type="GO" id="GO:0046872">
    <property type="term" value="F:metal ion binding"/>
    <property type="evidence" value="ECO:0007669"/>
    <property type="project" value="UniProtKB-KW"/>
</dbReference>
<dbReference type="Gene3D" id="2.60.120.330">
    <property type="entry name" value="B-lactam Antibiotic, Isopenicillin N Synthase, Chain"/>
    <property type="match status" value="1"/>
</dbReference>
<reference evidence="4 5" key="1">
    <citation type="submission" date="2022-03" db="EMBL/GenBank/DDBJ databases">
        <authorList>
            <person name="Nunn A."/>
            <person name="Chopra R."/>
            <person name="Nunn A."/>
            <person name="Contreras Garrido A."/>
        </authorList>
    </citation>
    <scope>NUCLEOTIDE SEQUENCE [LARGE SCALE GENOMIC DNA]</scope>
</reference>
<organism evidence="4 5">
    <name type="scientific">Thlaspi arvense</name>
    <name type="common">Field penny-cress</name>
    <dbReference type="NCBI Taxonomy" id="13288"/>
    <lineage>
        <taxon>Eukaryota</taxon>
        <taxon>Viridiplantae</taxon>
        <taxon>Streptophyta</taxon>
        <taxon>Embryophyta</taxon>
        <taxon>Tracheophyta</taxon>
        <taxon>Spermatophyta</taxon>
        <taxon>Magnoliopsida</taxon>
        <taxon>eudicotyledons</taxon>
        <taxon>Gunneridae</taxon>
        <taxon>Pentapetalae</taxon>
        <taxon>rosids</taxon>
        <taxon>malvids</taxon>
        <taxon>Brassicales</taxon>
        <taxon>Brassicaceae</taxon>
        <taxon>Thlaspideae</taxon>
        <taxon>Thlaspi</taxon>
    </lineage>
</organism>
<keyword evidence="1" id="KW-0479">Metal-binding</keyword>
<feature type="domain" description="Non-haem dioxygenase N-terminal" evidence="3">
    <location>
        <begin position="166"/>
        <end position="245"/>
    </location>
</feature>
<evidence type="ECO:0000313" key="4">
    <source>
        <dbReference type="EMBL" id="CAH2041884.1"/>
    </source>
</evidence>
<keyword evidence="2" id="KW-0408">Iron</keyword>
<dbReference type="InterPro" id="IPR050295">
    <property type="entry name" value="Plant_2OG-oxidoreductases"/>
</dbReference>
<dbReference type="Proteomes" id="UP000836841">
    <property type="component" value="Unassembled WGS sequence"/>
</dbReference>
<evidence type="ECO:0000259" key="3">
    <source>
        <dbReference type="Pfam" id="PF14226"/>
    </source>
</evidence>
<evidence type="ECO:0000313" key="5">
    <source>
        <dbReference type="Proteomes" id="UP000836841"/>
    </source>
</evidence>
<dbReference type="SUPFAM" id="SSF51197">
    <property type="entry name" value="Clavaminate synthase-like"/>
    <property type="match status" value="1"/>
</dbReference>
<accession>A0AAU9RJ90</accession>
<evidence type="ECO:0000256" key="2">
    <source>
        <dbReference type="ARBA" id="ARBA00023004"/>
    </source>
</evidence>
<dbReference type="InterPro" id="IPR027443">
    <property type="entry name" value="IPNS-like_sf"/>
</dbReference>
<comment type="caution">
    <text evidence="4">The sequence shown here is derived from an EMBL/GenBank/DDBJ whole genome shotgun (WGS) entry which is preliminary data.</text>
</comment>